<dbReference type="AlphaFoldDB" id="A0A1B6PBX0"/>
<dbReference type="InterPro" id="IPR018202">
    <property type="entry name" value="Ser_caboxypep_ser_AS"/>
</dbReference>
<gene>
    <name evidence="10" type="ORF">SORBI_3008G073800</name>
</gene>
<dbReference type="PANTHER" id="PTHR11802">
    <property type="entry name" value="SERINE PROTEASE FAMILY S10 SERINE CARBOXYPEPTIDASE"/>
    <property type="match status" value="1"/>
</dbReference>
<dbReference type="Pfam" id="PF00450">
    <property type="entry name" value="Peptidase_S10"/>
    <property type="match status" value="1"/>
</dbReference>
<reference evidence="11" key="2">
    <citation type="journal article" date="2018" name="Plant J.">
        <title>The Sorghum bicolor reference genome: improved assembly, gene annotations, a transcriptome atlas, and signatures of genome organization.</title>
        <authorList>
            <person name="McCormick R.F."/>
            <person name="Truong S.K."/>
            <person name="Sreedasyam A."/>
            <person name="Jenkins J."/>
            <person name="Shu S."/>
            <person name="Sims D."/>
            <person name="Kennedy M."/>
            <person name="Amirebrahimi M."/>
            <person name="Weers B.D."/>
            <person name="McKinley B."/>
            <person name="Mattison A."/>
            <person name="Morishige D.T."/>
            <person name="Grimwood J."/>
            <person name="Schmutz J."/>
            <person name="Mullet J.E."/>
        </authorList>
    </citation>
    <scope>NUCLEOTIDE SEQUENCE [LARGE SCALE GENOMIC DNA]</scope>
    <source>
        <strain evidence="11">cv. BTx623</strain>
    </source>
</reference>
<evidence type="ECO:0000256" key="8">
    <source>
        <dbReference type="ARBA" id="ARBA00023180"/>
    </source>
</evidence>
<dbReference type="Proteomes" id="UP000000768">
    <property type="component" value="Chromosome 8"/>
</dbReference>
<dbReference type="PROSITE" id="PS00560">
    <property type="entry name" value="CARBOXYPEPT_SER_HIS"/>
    <property type="match status" value="1"/>
</dbReference>
<dbReference type="FunFam" id="3.40.50.11320:FF:000002">
    <property type="entry name" value="Carboxypeptidase"/>
    <property type="match status" value="1"/>
</dbReference>
<dbReference type="Gene3D" id="3.40.50.1820">
    <property type="entry name" value="alpha/beta hydrolase"/>
    <property type="match status" value="1"/>
</dbReference>
<dbReference type="GO" id="GO:0016747">
    <property type="term" value="F:acyltransferase activity, transferring groups other than amino-acyl groups"/>
    <property type="evidence" value="ECO:0000318"/>
    <property type="project" value="GO_Central"/>
</dbReference>
<evidence type="ECO:0000256" key="5">
    <source>
        <dbReference type="ARBA" id="ARBA00022801"/>
    </source>
</evidence>
<dbReference type="InterPro" id="IPR033124">
    <property type="entry name" value="Ser_caboxypep_his_AS"/>
</dbReference>
<proteinExistence type="inferred from homology"/>
<evidence type="ECO:0000256" key="9">
    <source>
        <dbReference type="RuleBase" id="RU361156"/>
    </source>
</evidence>
<protein>
    <recommendedName>
        <fullName evidence="9">Carboxypeptidase</fullName>
        <ecNumber evidence="9">3.4.16.-</ecNumber>
    </recommendedName>
</protein>
<reference evidence="10 11" key="1">
    <citation type="journal article" date="2009" name="Nature">
        <title>The Sorghum bicolor genome and the diversification of grasses.</title>
        <authorList>
            <person name="Paterson A.H."/>
            <person name="Bowers J.E."/>
            <person name="Bruggmann R."/>
            <person name="Dubchak I."/>
            <person name="Grimwood J."/>
            <person name="Gundlach H."/>
            <person name="Haberer G."/>
            <person name="Hellsten U."/>
            <person name="Mitros T."/>
            <person name="Poliakov A."/>
            <person name="Schmutz J."/>
            <person name="Spannagl M."/>
            <person name="Tang H."/>
            <person name="Wang X."/>
            <person name="Wicker T."/>
            <person name="Bharti A.K."/>
            <person name="Chapman J."/>
            <person name="Feltus F.A."/>
            <person name="Gowik U."/>
            <person name="Grigoriev I.V."/>
            <person name="Lyons E."/>
            <person name="Maher C.A."/>
            <person name="Martis M."/>
            <person name="Narechania A."/>
            <person name="Otillar R.P."/>
            <person name="Penning B.W."/>
            <person name="Salamov A.A."/>
            <person name="Wang Y."/>
            <person name="Zhang L."/>
            <person name="Carpita N.C."/>
            <person name="Freeling M."/>
            <person name="Gingle A.R."/>
            <person name="Hash C.T."/>
            <person name="Keller B."/>
            <person name="Klein P."/>
            <person name="Kresovich S."/>
            <person name="McCann M.C."/>
            <person name="Ming R."/>
            <person name="Peterson D.G."/>
            <person name="Mehboob-ur-Rahman"/>
            <person name="Ware D."/>
            <person name="Westhoff P."/>
            <person name="Mayer K.F."/>
            <person name="Messing J."/>
            <person name="Rokhsar D.S."/>
        </authorList>
    </citation>
    <scope>NUCLEOTIDE SEQUENCE [LARGE SCALE GENOMIC DNA]</scope>
    <source>
        <strain evidence="11">cv. BTx623</strain>
    </source>
</reference>
<dbReference type="InterPro" id="IPR001563">
    <property type="entry name" value="Peptidase_S10"/>
</dbReference>
<dbReference type="FunFam" id="3.40.50.1820:FF:000143">
    <property type="entry name" value="Carboxypeptidase"/>
    <property type="match status" value="1"/>
</dbReference>
<dbReference type="PANTHER" id="PTHR11802:SF254">
    <property type="entry name" value="SERINE CARBOXYPEPTIDASE-LIKE 20"/>
    <property type="match status" value="1"/>
</dbReference>
<evidence type="ECO:0000256" key="4">
    <source>
        <dbReference type="ARBA" id="ARBA00022729"/>
    </source>
</evidence>
<dbReference type="GO" id="GO:0004185">
    <property type="term" value="F:serine-type carboxypeptidase activity"/>
    <property type="evidence" value="ECO:0007669"/>
    <property type="project" value="UniProtKB-UniRule"/>
</dbReference>
<keyword evidence="11" id="KW-1185">Reference proteome</keyword>
<keyword evidence="7" id="KW-1015">Disulfide bond</keyword>
<dbReference type="STRING" id="4558.A0A1B6PBX0"/>
<keyword evidence="3 9" id="KW-0645">Protease</keyword>
<dbReference type="SUPFAM" id="SSF53474">
    <property type="entry name" value="alpha/beta-Hydrolases"/>
    <property type="match status" value="1"/>
</dbReference>
<name>A0A1B6PBX0_SORBI</name>
<keyword evidence="2 9" id="KW-0121">Carboxypeptidase</keyword>
<keyword evidence="6" id="KW-0865">Zymogen</keyword>
<evidence type="ECO:0000256" key="1">
    <source>
        <dbReference type="ARBA" id="ARBA00009431"/>
    </source>
</evidence>
<accession>A0A1B6PBX0</accession>
<dbReference type="Gramene" id="KXG23240">
    <property type="protein sequence ID" value="KXG23240"/>
    <property type="gene ID" value="SORBI_3008G073800"/>
</dbReference>
<organism evidence="10 11">
    <name type="scientific">Sorghum bicolor</name>
    <name type="common">Sorghum</name>
    <name type="synonym">Sorghum vulgare</name>
    <dbReference type="NCBI Taxonomy" id="4558"/>
    <lineage>
        <taxon>Eukaryota</taxon>
        <taxon>Viridiplantae</taxon>
        <taxon>Streptophyta</taxon>
        <taxon>Embryophyta</taxon>
        <taxon>Tracheophyta</taxon>
        <taxon>Spermatophyta</taxon>
        <taxon>Magnoliopsida</taxon>
        <taxon>Liliopsida</taxon>
        <taxon>Poales</taxon>
        <taxon>Poaceae</taxon>
        <taxon>PACMAD clade</taxon>
        <taxon>Panicoideae</taxon>
        <taxon>Andropogonodae</taxon>
        <taxon>Andropogoneae</taxon>
        <taxon>Sorghinae</taxon>
        <taxon>Sorghum</taxon>
    </lineage>
</organism>
<evidence type="ECO:0000256" key="7">
    <source>
        <dbReference type="ARBA" id="ARBA00023157"/>
    </source>
</evidence>
<dbReference type="PROSITE" id="PS00131">
    <property type="entry name" value="CARBOXYPEPT_SER_SER"/>
    <property type="match status" value="1"/>
</dbReference>
<comment type="similarity">
    <text evidence="1 9">Belongs to the peptidase S10 family.</text>
</comment>
<dbReference type="Gene3D" id="3.40.50.12670">
    <property type="match status" value="1"/>
</dbReference>
<dbReference type="EC" id="3.4.16.-" evidence="9"/>
<keyword evidence="5 9" id="KW-0378">Hydrolase</keyword>
<evidence type="ECO:0000256" key="2">
    <source>
        <dbReference type="ARBA" id="ARBA00022645"/>
    </source>
</evidence>
<evidence type="ECO:0000313" key="11">
    <source>
        <dbReference type="Proteomes" id="UP000000768"/>
    </source>
</evidence>
<evidence type="ECO:0000256" key="6">
    <source>
        <dbReference type="ARBA" id="ARBA00023145"/>
    </source>
</evidence>
<dbReference type="InParanoid" id="A0A1B6PBX0"/>
<dbReference type="GO" id="GO:0019748">
    <property type="term" value="P:secondary metabolic process"/>
    <property type="evidence" value="ECO:0000318"/>
    <property type="project" value="GO_Central"/>
</dbReference>
<feature type="signal peptide" evidence="9">
    <location>
        <begin position="1"/>
        <end position="28"/>
    </location>
</feature>
<feature type="chain" id="PRO_5008447437" description="Carboxypeptidase" evidence="9">
    <location>
        <begin position="29"/>
        <end position="502"/>
    </location>
</feature>
<keyword evidence="4 9" id="KW-0732">Signal</keyword>
<dbReference type="OrthoDB" id="443318at2759"/>
<dbReference type="InterPro" id="IPR029058">
    <property type="entry name" value="AB_hydrolase_fold"/>
</dbReference>
<dbReference type="EMBL" id="CM000767">
    <property type="protein sequence ID" value="KXG23240.1"/>
    <property type="molecule type" value="Genomic_DNA"/>
</dbReference>
<evidence type="ECO:0000256" key="3">
    <source>
        <dbReference type="ARBA" id="ARBA00022670"/>
    </source>
</evidence>
<evidence type="ECO:0000313" key="10">
    <source>
        <dbReference type="EMBL" id="KXG23240.1"/>
    </source>
</evidence>
<dbReference type="FunFam" id="3.40.50.12670:FF:000001">
    <property type="entry name" value="Carboxypeptidase"/>
    <property type="match status" value="1"/>
</dbReference>
<dbReference type="GO" id="GO:0006508">
    <property type="term" value="P:proteolysis"/>
    <property type="evidence" value="ECO:0007669"/>
    <property type="project" value="UniProtKB-KW"/>
</dbReference>
<dbReference type="FunCoup" id="A0A1B6PBX0">
    <property type="interactions" value="711"/>
</dbReference>
<sequence length="502" mass="54815">MACSASAPPACAATALLLLASIVCCCHSAPSGALVTHLPGFDGAKLPSKHYAGYVTVNETVGSRLFYYLVESERDPAWDPVVLWLNGGPGCSSMDGFVYEHGPFNFEAGRKAGSLPKLHLNPYSWSKVSSVIYLDSPAGVGLSYSKNVSDYKTGDLKTAVDSHTFLLKWFQLYPEFLTNPFYIAGESYAGVYVPTLSHEVVKGIHKGDKPTINFKGYMVGNGVCDTIFDGNALVPFAHGMALISESTYKEANNACQGSYWNSSSAKCNEALSKVDTALGGLNIYDILEPCYHGTNTKEGIPQSNKLPPSFKDLGVTSKPLPVRNRMHGRAWPLRAPVRDGRVPSWQELAASVPDEVPCTSDEVATAWLNNESVRSAIHAEQVSSIGPWQLCTDKIYFDHDAGSMIIYHKNLTSQGYRALIYSGDHDMCVPYTGTEAWTASLGYGIVDSWRQWIVNDQVAGYMQGYENGLTFATIKGAGHTVPEYKPQESLAFYSRWLNDTKL</sequence>
<dbReference type="OMA" id="NYTHDAG"/>
<dbReference type="PRINTS" id="PR00724">
    <property type="entry name" value="CRBOXYPTASEC"/>
</dbReference>
<keyword evidence="8" id="KW-0325">Glycoprotein</keyword>